<evidence type="ECO:0000259" key="1">
    <source>
        <dbReference type="PROSITE" id="PS50206"/>
    </source>
</evidence>
<dbReference type="PANTHER" id="PTHR43031:SF1">
    <property type="entry name" value="PYRIDINE NUCLEOTIDE-DISULPHIDE OXIDOREDUCTASE"/>
    <property type="match status" value="1"/>
</dbReference>
<reference evidence="2 3" key="1">
    <citation type="submission" date="2017-09" db="EMBL/GenBank/DDBJ databases">
        <title>Bacterial strain isolated from the female urinary microbiota.</title>
        <authorList>
            <person name="Thomas-White K."/>
            <person name="Kumar N."/>
            <person name="Forster S."/>
            <person name="Putonti C."/>
            <person name="Lawley T."/>
            <person name="Wolfe A.J."/>
        </authorList>
    </citation>
    <scope>NUCLEOTIDE SEQUENCE [LARGE SCALE GENOMIC DNA]</scope>
    <source>
        <strain evidence="2 3">UMB0680</strain>
    </source>
</reference>
<dbReference type="EMBL" id="PNFZ01000002">
    <property type="protein sequence ID" value="PMB98376.1"/>
    <property type="molecule type" value="Genomic_DNA"/>
</dbReference>
<organism evidence="2 3">
    <name type="scientific">Brevibacterium luteolum</name>
    <dbReference type="NCBI Taxonomy" id="199591"/>
    <lineage>
        <taxon>Bacteria</taxon>
        <taxon>Bacillati</taxon>
        <taxon>Actinomycetota</taxon>
        <taxon>Actinomycetes</taxon>
        <taxon>Micrococcales</taxon>
        <taxon>Brevibacteriaceae</taxon>
        <taxon>Brevibacterium</taxon>
    </lineage>
</organism>
<name>A0A2N6PI74_9MICO</name>
<dbReference type="InterPro" id="IPR050229">
    <property type="entry name" value="GlpE_sulfurtransferase"/>
</dbReference>
<dbReference type="PROSITE" id="PS50206">
    <property type="entry name" value="RHODANESE_3"/>
    <property type="match status" value="1"/>
</dbReference>
<keyword evidence="3" id="KW-1185">Reference proteome</keyword>
<dbReference type="Pfam" id="PF00581">
    <property type="entry name" value="Rhodanese"/>
    <property type="match status" value="1"/>
</dbReference>
<dbReference type="Proteomes" id="UP000235703">
    <property type="component" value="Unassembled WGS sequence"/>
</dbReference>
<dbReference type="AlphaFoldDB" id="A0A2N6PI74"/>
<dbReference type="InterPro" id="IPR001763">
    <property type="entry name" value="Rhodanese-like_dom"/>
</dbReference>
<sequence length="111" mass="12111">MTGMSIPSCSITEIPEGANILDVREDDEFAAGHIDGAQHIRLSDLPVRYGEVPMDEDVYVICRSGGRSRTATAWLNKNGFDAISVNGGMGAWHLDNDRPIVSDTDEEPHVK</sequence>
<dbReference type="SMART" id="SM00450">
    <property type="entry name" value="RHOD"/>
    <property type="match status" value="1"/>
</dbReference>
<dbReference type="Gene3D" id="3.40.250.10">
    <property type="entry name" value="Rhodanese-like domain"/>
    <property type="match status" value="1"/>
</dbReference>
<comment type="caution">
    <text evidence="2">The sequence shown here is derived from an EMBL/GenBank/DDBJ whole genome shotgun (WGS) entry which is preliminary data.</text>
</comment>
<proteinExistence type="predicted"/>
<gene>
    <name evidence="2" type="ORF">CJ198_03225</name>
</gene>
<feature type="domain" description="Rhodanese" evidence="1">
    <location>
        <begin position="14"/>
        <end position="101"/>
    </location>
</feature>
<dbReference type="OrthoDB" id="9800872at2"/>
<protein>
    <submittedName>
        <fullName evidence="2">Sulfurtransferase</fullName>
    </submittedName>
</protein>
<dbReference type="PANTHER" id="PTHR43031">
    <property type="entry name" value="FAD-DEPENDENT OXIDOREDUCTASE"/>
    <property type="match status" value="1"/>
</dbReference>
<dbReference type="GO" id="GO:0016740">
    <property type="term" value="F:transferase activity"/>
    <property type="evidence" value="ECO:0007669"/>
    <property type="project" value="UniProtKB-KW"/>
</dbReference>
<dbReference type="SUPFAM" id="SSF52821">
    <property type="entry name" value="Rhodanese/Cell cycle control phosphatase"/>
    <property type="match status" value="1"/>
</dbReference>
<evidence type="ECO:0000313" key="2">
    <source>
        <dbReference type="EMBL" id="PMB98376.1"/>
    </source>
</evidence>
<keyword evidence="2" id="KW-0808">Transferase</keyword>
<dbReference type="InterPro" id="IPR036873">
    <property type="entry name" value="Rhodanese-like_dom_sf"/>
</dbReference>
<accession>A0A2N6PI74</accession>
<evidence type="ECO:0000313" key="3">
    <source>
        <dbReference type="Proteomes" id="UP000235703"/>
    </source>
</evidence>
<dbReference type="CDD" id="cd00158">
    <property type="entry name" value="RHOD"/>
    <property type="match status" value="1"/>
</dbReference>